<dbReference type="AlphaFoldDB" id="W1Q6A6"/>
<accession>W1Q6A6</accession>
<proteinExistence type="predicted"/>
<dbReference type="STRING" id="592010.GCWU000182_000688"/>
<reference evidence="1" key="1">
    <citation type="submission" date="2013-06" db="EMBL/GenBank/DDBJ databases">
        <authorList>
            <person name="Weinstock G."/>
            <person name="Sodergren E."/>
            <person name="Clifton S."/>
            <person name="Fulton L."/>
            <person name="Fulton B."/>
            <person name="Courtney L."/>
            <person name="Fronick C."/>
            <person name="Harrison M."/>
            <person name="Strong C."/>
            <person name="Farmer C."/>
            <person name="Delahaunty K."/>
            <person name="Markovic C."/>
            <person name="Hall O."/>
            <person name="Minx P."/>
            <person name="Tomlinson C."/>
            <person name="Mitreva M."/>
            <person name="Nelson J."/>
            <person name="Hou S."/>
            <person name="Wollam A."/>
            <person name="Pepin K.H."/>
            <person name="Johnson M."/>
            <person name="Bhonagiri V."/>
            <person name="Nash W.E."/>
            <person name="Warren W."/>
            <person name="Chinwalla A."/>
            <person name="Mardis E.R."/>
            <person name="Wilson R.K."/>
        </authorList>
    </citation>
    <scope>NUCLEOTIDE SEQUENCE [LARGE SCALE GENOMIC DNA]</scope>
    <source>
        <strain evidence="1">ATCC 49176</strain>
    </source>
</reference>
<comment type="caution">
    <text evidence="1">The sequence shown here is derived from an EMBL/GenBank/DDBJ whole genome shotgun (WGS) entry which is preliminary data.</text>
</comment>
<evidence type="ECO:0000313" key="2">
    <source>
        <dbReference type="Proteomes" id="UP000019050"/>
    </source>
</evidence>
<keyword evidence="2" id="KW-1185">Reference proteome</keyword>
<dbReference type="Proteomes" id="UP000019050">
    <property type="component" value="Unassembled WGS sequence"/>
</dbReference>
<dbReference type="HOGENOM" id="CLU_2340355_0_0_9"/>
<protein>
    <submittedName>
        <fullName evidence="1">Uncharacterized protein</fullName>
    </submittedName>
</protein>
<name>W1Q6A6_ABIDE</name>
<organism evidence="1 2">
    <name type="scientific">Abiotrophia defectiva ATCC 49176</name>
    <dbReference type="NCBI Taxonomy" id="592010"/>
    <lineage>
        <taxon>Bacteria</taxon>
        <taxon>Bacillati</taxon>
        <taxon>Bacillota</taxon>
        <taxon>Bacilli</taxon>
        <taxon>Lactobacillales</taxon>
        <taxon>Aerococcaceae</taxon>
        <taxon>Abiotrophia</taxon>
    </lineage>
</organism>
<gene>
    <name evidence="1" type="ORF">GCWU000182_000688</name>
</gene>
<sequence length="97" mass="11362">MHVFPHYEEAVRKFEHDKGKFVYHVIETGDTLAFLYVTIPTDSMFGENLLYEWEEERLASDNSLIAYVYNLQNPSYSEFGYIGIDTFMDSGALTRIY</sequence>
<dbReference type="EMBL" id="ACIN03000004">
    <property type="protein sequence ID" value="ESK65954.1"/>
    <property type="molecule type" value="Genomic_DNA"/>
</dbReference>
<evidence type="ECO:0000313" key="1">
    <source>
        <dbReference type="EMBL" id="ESK65954.1"/>
    </source>
</evidence>